<feature type="transmembrane region" description="Helical" evidence="1">
    <location>
        <begin position="76"/>
        <end position="95"/>
    </location>
</feature>
<comment type="caution">
    <text evidence="2">The sequence shown here is derived from an EMBL/GenBank/DDBJ whole genome shotgun (WGS) entry which is preliminary data.</text>
</comment>
<keyword evidence="1" id="KW-1133">Transmembrane helix</keyword>
<feature type="transmembrane region" description="Helical" evidence="1">
    <location>
        <begin position="107"/>
        <end position="128"/>
    </location>
</feature>
<keyword evidence="3" id="KW-1185">Reference proteome</keyword>
<dbReference type="RefSeq" id="WP_101177773.1">
    <property type="nucleotide sequence ID" value="NZ_PISE01000029.1"/>
</dbReference>
<keyword evidence="1" id="KW-0472">Membrane</keyword>
<sequence>MNQLISNLDLHAKGLWFPVSMSIILLLIVIFIPQKNITWKEIYITFGIIAFITWFCDGLIGRVFNLLDLGNPKLTGLGEIFCYTFIPTSLANLYLNYFIEQNKWKLAAIFIPCSLGIDIGMTLSGYMVFHGWSLIYSIIIYFFTYGFFLPLHIRFIRS</sequence>
<dbReference type="AlphaFoldDB" id="A0A2N0Z0W4"/>
<keyword evidence="1" id="KW-0812">Transmembrane</keyword>
<dbReference type="Proteomes" id="UP000233375">
    <property type="component" value="Unassembled WGS sequence"/>
</dbReference>
<feature type="transmembrane region" description="Helical" evidence="1">
    <location>
        <begin position="15"/>
        <end position="32"/>
    </location>
</feature>
<accession>A0A2N0Z0W4</accession>
<evidence type="ECO:0000256" key="1">
    <source>
        <dbReference type="SAM" id="Phobius"/>
    </source>
</evidence>
<organism evidence="2 3">
    <name type="scientific">Niallia nealsonii</name>
    <dbReference type="NCBI Taxonomy" id="115979"/>
    <lineage>
        <taxon>Bacteria</taxon>
        <taxon>Bacillati</taxon>
        <taxon>Bacillota</taxon>
        <taxon>Bacilli</taxon>
        <taxon>Bacillales</taxon>
        <taxon>Bacillaceae</taxon>
        <taxon>Niallia</taxon>
    </lineage>
</organism>
<feature type="transmembrane region" description="Helical" evidence="1">
    <location>
        <begin position="134"/>
        <end position="153"/>
    </location>
</feature>
<reference evidence="2 3" key="1">
    <citation type="journal article" date="2003" name="Int. J. Syst. Evol. Microbiol.">
        <title>Bacillus nealsonii sp. nov., isolated from a spacecraft-assembly facility, whose spores are gamma-radiation resistant.</title>
        <authorList>
            <person name="Venkateswaran K."/>
            <person name="Kempf M."/>
            <person name="Chen F."/>
            <person name="Satomi M."/>
            <person name="Nicholson W."/>
            <person name="Kern R."/>
        </authorList>
    </citation>
    <scope>NUCLEOTIDE SEQUENCE [LARGE SCALE GENOMIC DNA]</scope>
    <source>
        <strain evidence="2 3">FO-92</strain>
    </source>
</reference>
<dbReference type="EMBL" id="PISE01000029">
    <property type="protein sequence ID" value="PKG23133.1"/>
    <property type="molecule type" value="Genomic_DNA"/>
</dbReference>
<name>A0A2N0Z0W4_9BACI</name>
<feature type="transmembrane region" description="Helical" evidence="1">
    <location>
        <begin position="44"/>
        <end position="64"/>
    </location>
</feature>
<proteinExistence type="predicted"/>
<protein>
    <submittedName>
        <fullName evidence="2">Uncharacterized protein</fullName>
    </submittedName>
</protein>
<dbReference type="OrthoDB" id="2856959at2"/>
<evidence type="ECO:0000313" key="3">
    <source>
        <dbReference type="Proteomes" id="UP000233375"/>
    </source>
</evidence>
<gene>
    <name evidence="2" type="ORF">CWS01_13775</name>
</gene>
<evidence type="ECO:0000313" key="2">
    <source>
        <dbReference type="EMBL" id="PKG23133.1"/>
    </source>
</evidence>